<dbReference type="InterPro" id="IPR027417">
    <property type="entry name" value="P-loop_NTPase"/>
</dbReference>
<accession>A0ABS1D5P7</accession>
<reference evidence="2 3" key="1">
    <citation type="journal article" date="2020" name="Microorganisms">
        <title>Osmotic Adaptation and Compatible Solute Biosynthesis of Phototrophic Bacteria as Revealed from Genome Analyses.</title>
        <authorList>
            <person name="Imhoff J.F."/>
            <person name="Rahn T."/>
            <person name="Kunzel S."/>
            <person name="Keller A."/>
            <person name="Neulinger S.C."/>
        </authorList>
    </citation>
    <scope>NUCLEOTIDE SEQUENCE [LARGE SCALE GENOMIC DNA]</scope>
    <source>
        <strain evidence="2 3">DSM 15382</strain>
    </source>
</reference>
<feature type="domain" description="HPr kinase/phosphorylase C-terminal" evidence="1">
    <location>
        <begin position="3"/>
        <end position="74"/>
    </location>
</feature>
<dbReference type="SUPFAM" id="SSF53795">
    <property type="entry name" value="PEP carboxykinase-like"/>
    <property type="match status" value="1"/>
</dbReference>
<comment type="caution">
    <text evidence="2">The sequence shown here is derived from an EMBL/GenBank/DDBJ whole genome shotgun (WGS) entry which is preliminary data.</text>
</comment>
<proteinExistence type="predicted"/>
<dbReference type="Pfam" id="PF07475">
    <property type="entry name" value="Hpr_kinase_C"/>
    <property type="match status" value="1"/>
</dbReference>
<dbReference type="EMBL" id="NRSG01000479">
    <property type="protein sequence ID" value="MBK1662202.1"/>
    <property type="molecule type" value="Genomic_DNA"/>
</dbReference>
<name>A0ABS1D5P7_9PROT</name>
<dbReference type="CDD" id="cd01918">
    <property type="entry name" value="HprK_C"/>
    <property type="match status" value="1"/>
</dbReference>
<protein>
    <recommendedName>
        <fullName evidence="1">HPr kinase/phosphorylase C-terminal domain-containing protein</fullName>
    </recommendedName>
</protein>
<gene>
    <name evidence="2" type="ORF">CKO45_28865</name>
</gene>
<dbReference type="RefSeq" id="WP_133222477.1">
    <property type="nucleotide sequence ID" value="NZ_NRSG01000479.1"/>
</dbReference>
<sequence length="152" mass="15803">MRIHASSVARDGDAVLLLGPPGSGKSDLVLRLIRDGWRLVADDQVDLRAGEAGLCASPPDALRGMLEVRGLGLFRDLAVAAPAPLRLVARLVPRAEIPRLPAPERWADAGVALPVIRLDPFEASATAKLALALEAALGRAPQVAGAFLQAGA</sequence>
<evidence type="ECO:0000313" key="3">
    <source>
        <dbReference type="Proteomes" id="UP000697995"/>
    </source>
</evidence>
<dbReference type="Proteomes" id="UP000697995">
    <property type="component" value="Unassembled WGS sequence"/>
</dbReference>
<dbReference type="Gene3D" id="3.40.50.300">
    <property type="entry name" value="P-loop containing nucleotide triphosphate hydrolases"/>
    <property type="match status" value="1"/>
</dbReference>
<organism evidence="2 3">
    <name type="scientific">Paracraurococcus ruber</name>
    <dbReference type="NCBI Taxonomy" id="77675"/>
    <lineage>
        <taxon>Bacteria</taxon>
        <taxon>Pseudomonadati</taxon>
        <taxon>Pseudomonadota</taxon>
        <taxon>Alphaproteobacteria</taxon>
        <taxon>Acetobacterales</taxon>
        <taxon>Roseomonadaceae</taxon>
        <taxon>Paracraurococcus</taxon>
    </lineage>
</organism>
<keyword evidence="3" id="KW-1185">Reference proteome</keyword>
<evidence type="ECO:0000313" key="2">
    <source>
        <dbReference type="EMBL" id="MBK1662202.1"/>
    </source>
</evidence>
<dbReference type="InterPro" id="IPR011104">
    <property type="entry name" value="Hpr_kin/Pase_C"/>
</dbReference>
<evidence type="ECO:0000259" key="1">
    <source>
        <dbReference type="Pfam" id="PF07475"/>
    </source>
</evidence>